<reference evidence="2 3" key="1">
    <citation type="submission" date="2020-11" db="EMBL/GenBank/DDBJ databases">
        <authorList>
            <person name="Wallbank WR R."/>
            <person name="Pardo Diaz C."/>
            <person name="Kozak K."/>
            <person name="Martin S."/>
            <person name="Jiggins C."/>
            <person name="Moest M."/>
            <person name="Warren A I."/>
            <person name="Generalovic N T."/>
            <person name="Byers J.R.P. K."/>
            <person name="Montejo-Kovacevich G."/>
            <person name="Yen C E."/>
        </authorList>
    </citation>
    <scope>NUCLEOTIDE SEQUENCE [LARGE SCALE GENOMIC DNA]</scope>
</reference>
<dbReference type="AlphaFoldDB" id="A0A7R8V408"/>
<feature type="compositionally biased region" description="Polar residues" evidence="1">
    <location>
        <begin position="81"/>
        <end position="96"/>
    </location>
</feature>
<dbReference type="EMBL" id="LR899014">
    <property type="protein sequence ID" value="CAD7092069.1"/>
    <property type="molecule type" value="Genomic_DNA"/>
</dbReference>
<keyword evidence="3" id="KW-1185">Reference proteome</keyword>
<dbReference type="Proteomes" id="UP000594454">
    <property type="component" value="Chromosome 6"/>
</dbReference>
<feature type="region of interest" description="Disordered" evidence="1">
    <location>
        <begin position="80"/>
        <end position="119"/>
    </location>
</feature>
<organism evidence="2 3">
    <name type="scientific">Hermetia illucens</name>
    <name type="common">Black soldier fly</name>
    <dbReference type="NCBI Taxonomy" id="343691"/>
    <lineage>
        <taxon>Eukaryota</taxon>
        <taxon>Metazoa</taxon>
        <taxon>Ecdysozoa</taxon>
        <taxon>Arthropoda</taxon>
        <taxon>Hexapoda</taxon>
        <taxon>Insecta</taxon>
        <taxon>Pterygota</taxon>
        <taxon>Neoptera</taxon>
        <taxon>Endopterygota</taxon>
        <taxon>Diptera</taxon>
        <taxon>Brachycera</taxon>
        <taxon>Stratiomyomorpha</taxon>
        <taxon>Stratiomyidae</taxon>
        <taxon>Hermetiinae</taxon>
        <taxon>Hermetia</taxon>
    </lineage>
</organism>
<protein>
    <submittedName>
        <fullName evidence="2">Uncharacterized protein</fullName>
    </submittedName>
</protein>
<proteinExistence type="predicted"/>
<evidence type="ECO:0000256" key="1">
    <source>
        <dbReference type="SAM" id="MobiDB-lite"/>
    </source>
</evidence>
<gene>
    <name evidence="2" type="ORF">HERILL_LOCUS14458</name>
</gene>
<dbReference type="InParanoid" id="A0A7R8V408"/>
<accession>A0A7R8V408</accession>
<sequence length="170" mass="18874">MTITTNAENKKRPPTRENMSATEFLRPINCDWVSGVFYQCDLVKLFNVDPGTTPHSHWKWKLRTNVPRIECCTRGRDPYSFPTQTGDRKNYNGSSTKQKIKKKKRTSGEAGSLDVDGDCGAPAAAIERVADGTRGGAAMGNARRRRSEMLLLGDVLSEAAEWRSPRTSAP</sequence>
<evidence type="ECO:0000313" key="3">
    <source>
        <dbReference type="Proteomes" id="UP000594454"/>
    </source>
</evidence>
<evidence type="ECO:0000313" key="2">
    <source>
        <dbReference type="EMBL" id="CAD7092069.1"/>
    </source>
</evidence>
<name>A0A7R8V408_HERIL</name>